<dbReference type="UniPathway" id="UPA00232"/>
<gene>
    <name evidence="10" type="ORF">DFR28_10358</name>
</gene>
<keyword evidence="5" id="KW-0274">FAD</keyword>
<comment type="caution">
    <text evidence="10">The sequence shown here is derived from an EMBL/GenBank/DDBJ whole genome shotgun (WGS) entry which is preliminary data.</text>
</comment>
<evidence type="ECO:0000256" key="4">
    <source>
        <dbReference type="ARBA" id="ARBA00022630"/>
    </source>
</evidence>
<feature type="transmembrane region" description="Helical" evidence="8">
    <location>
        <begin position="7"/>
        <end position="24"/>
    </location>
</feature>
<feature type="domain" description="FAD-binding" evidence="9">
    <location>
        <begin position="5"/>
        <end position="352"/>
    </location>
</feature>
<evidence type="ECO:0000256" key="8">
    <source>
        <dbReference type="SAM" id="Phobius"/>
    </source>
</evidence>
<comment type="similarity">
    <text evidence="3">Belongs to the UbiH/COQ6 family.</text>
</comment>
<evidence type="ECO:0000256" key="2">
    <source>
        <dbReference type="ARBA" id="ARBA00004749"/>
    </source>
</evidence>
<dbReference type="NCBIfam" id="TIGR01988">
    <property type="entry name" value="Ubi-OHases"/>
    <property type="match status" value="1"/>
</dbReference>
<dbReference type="InterPro" id="IPR018168">
    <property type="entry name" value="Ubi_Hdrlase_CS"/>
</dbReference>
<proteinExistence type="inferred from homology"/>
<reference evidence="10 11" key="1">
    <citation type="submission" date="2018-06" db="EMBL/GenBank/DDBJ databases">
        <title>Genomic Encyclopedia of Type Strains, Phase IV (KMG-IV): sequencing the most valuable type-strain genomes for metagenomic binning, comparative biology and taxonomic classification.</title>
        <authorList>
            <person name="Goeker M."/>
        </authorList>
    </citation>
    <scope>NUCLEOTIDE SEQUENCE [LARGE SCALE GENOMIC DNA]</scope>
    <source>
        <strain evidence="10 11">DSM 24032</strain>
    </source>
</reference>
<dbReference type="InterPro" id="IPR036188">
    <property type="entry name" value="FAD/NAD-bd_sf"/>
</dbReference>
<evidence type="ECO:0000313" key="10">
    <source>
        <dbReference type="EMBL" id="RBP49633.1"/>
    </source>
</evidence>
<dbReference type="FunCoup" id="A0A395JID7">
    <property type="interactions" value="419"/>
</dbReference>
<dbReference type="GO" id="GO:0004497">
    <property type="term" value="F:monooxygenase activity"/>
    <property type="evidence" value="ECO:0007669"/>
    <property type="project" value="UniProtKB-KW"/>
</dbReference>
<keyword evidence="8" id="KW-0812">Transmembrane</keyword>
<evidence type="ECO:0000256" key="6">
    <source>
        <dbReference type="ARBA" id="ARBA00023002"/>
    </source>
</evidence>
<dbReference type="PANTHER" id="PTHR43876:SF7">
    <property type="entry name" value="UBIQUINONE BIOSYNTHESIS MONOOXYGENASE COQ6, MITOCHONDRIAL"/>
    <property type="match status" value="1"/>
</dbReference>
<dbReference type="PRINTS" id="PR00420">
    <property type="entry name" value="RNGMNOXGNASE"/>
</dbReference>
<evidence type="ECO:0000256" key="7">
    <source>
        <dbReference type="ARBA" id="ARBA00023033"/>
    </source>
</evidence>
<dbReference type="PROSITE" id="PS01304">
    <property type="entry name" value="UBIH"/>
    <property type="match status" value="1"/>
</dbReference>
<evidence type="ECO:0000259" key="9">
    <source>
        <dbReference type="Pfam" id="PF01494"/>
    </source>
</evidence>
<evidence type="ECO:0000256" key="3">
    <source>
        <dbReference type="ARBA" id="ARBA00005349"/>
    </source>
</evidence>
<dbReference type="GO" id="GO:0006744">
    <property type="term" value="P:ubiquinone biosynthetic process"/>
    <property type="evidence" value="ECO:0007669"/>
    <property type="project" value="UniProtKB-UniPathway"/>
</dbReference>
<dbReference type="RefSeq" id="WP_113954639.1">
    <property type="nucleotide sequence ID" value="NZ_QNRT01000003.1"/>
</dbReference>
<comment type="cofactor">
    <cofactor evidence="1">
        <name>FAD</name>
        <dbReference type="ChEBI" id="CHEBI:57692"/>
    </cofactor>
</comment>
<keyword evidence="11" id="KW-1185">Reference proteome</keyword>
<protein>
    <submittedName>
        <fullName evidence="10">2-octaprenylphenol hydroxylase</fullName>
    </submittedName>
</protein>
<keyword evidence="4" id="KW-0285">Flavoprotein</keyword>
<keyword evidence="8" id="KW-1133">Transmembrane helix</keyword>
<dbReference type="AlphaFoldDB" id="A0A395JID7"/>
<accession>A0A395JID7</accession>
<dbReference type="Pfam" id="PF01494">
    <property type="entry name" value="FAD_binding_3"/>
    <property type="match status" value="1"/>
</dbReference>
<dbReference type="PANTHER" id="PTHR43876">
    <property type="entry name" value="UBIQUINONE BIOSYNTHESIS MONOOXYGENASE COQ6, MITOCHONDRIAL"/>
    <property type="match status" value="1"/>
</dbReference>
<organism evidence="10 11">
    <name type="scientific">Arenicella xantha</name>
    <dbReference type="NCBI Taxonomy" id="644221"/>
    <lineage>
        <taxon>Bacteria</taxon>
        <taxon>Pseudomonadati</taxon>
        <taxon>Pseudomonadota</taxon>
        <taxon>Gammaproteobacteria</taxon>
        <taxon>Arenicellales</taxon>
        <taxon>Arenicellaceae</taxon>
        <taxon>Arenicella</taxon>
    </lineage>
</organism>
<evidence type="ECO:0000313" key="11">
    <source>
        <dbReference type="Proteomes" id="UP000253083"/>
    </source>
</evidence>
<dbReference type="OrthoDB" id="9769565at2"/>
<evidence type="ECO:0000256" key="1">
    <source>
        <dbReference type="ARBA" id="ARBA00001974"/>
    </source>
</evidence>
<name>A0A395JID7_9GAMM</name>
<dbReference type="SUPFAM" id="SSF51905">
    <property type="entry name" value="FAD/NAD(P)-binding domain"/>
    <property type="match status" value="1"/>
</dbReference>
<keyword evidence="7" id="KW-0503">Monooxygenase</keyword>
<keyword evidence="6" id="KW-0560">Oxidoreductase</keyword>
<dbReference type="Proteomes" id="UP000253083">
    <property type="component" value="Unassembled WGS sequence"/>
</dbReference>
<dbReference type="Gene3D" id="3.50.50.60">
    <property type="entry name" value="FAD/NAD(P)-binding domain"/>
    <property type="match status" value="2"/>
</dbReference>
<dbReference type="InterPro" id="IPR010971">
    <property type="entry name" value="UbiH/COQ6"/>
</dbReference>
<keyword evidence="8" id="KW-0472">Membrane</keyword>
<comment type="pathway">
    <text evidence="2">Cofactor biosynthesis; ubiquinone biosynthesis.</text>
</comment>
<dbReference type="InterPro" id="IPR002938">
    <property type="entry name" value="FAD-bd"/>
</dbReference>
<dbReference type="EMBL" id="QNRT01000003">
    <property type="protein sequence ID" value="RBP49633.1"/>
    <property type="molecule type" value="Genomic_DNA"/>
</dbReference>
<dbReference type="InParanoid" id="A0A395JID7"/>
<evidence type="ECO:0000256" key="5">
    <source>
        <dbReference type="ARBA" id="ARBA00022827"/>
    </source>
</evidence>
<dbReference type="GO" id="GO:0016705">
    <property type="term" value="F:oxidoreductase activity, acting on paired donors, with incorporation or reduction of molecular oxygen"/>
    <property type="evidence" value="ECO:0007669"/>
    <property type="project" value="InterPro"/>
</dbReference>
<dbReference type="GO" id="GO:0071949">
    <property type="term" value="F:FAD binding"/>
    <property type="evidence" value="ECO:0007669"/>
    <property type="project" value="InterPro"/>
</dbReference>
<dbReference type="InterPro" id="IPR051205">
    <property type="entry name" value="UbiH/COQ6_monooxygenase"/>
</dbReference>
<sequence>MRTQYDVVIVGAGLMGTSLALWLAQHTDYSIALLERAAPLPDTLPANQRVVALGTKATNLLTELGVFDTLSEEHAYPYSSMSVWDEQSNGELHFSAADTSLPHLGHMVDSVWCNYLLQQRCLQQRCLQQRQLDCRFDCAIESFESAEFQPSANSIKITESGAVTTLQASLLVAADGANSWVRRQARIFSSRRDYQQIGIVAKIESVKSHEDCAWQRFLSSGPVAFLPLANNQCSIVWSVEQSLGEGLMAQSDEDFEVSLSHAMEQRLGAVKLKSTRHAFALKSQRAERYYKQGVVLLGDAAHAVHPLAGQGANLGFQDVVCLGDLLKSAGRERVGDSQVLARYQHRRQPDNEQTDGAMTALHSAYQNATPMWTALRGLGMNLVDRNQTLRRLLIRQAMGL</sequence>